<feature type="transmembrane region" description="Helical" evidence="3">
    <location>
        <begin position="31"/>
        <end position="56"/>
    </location>
</feature>
<keyword evidence="3" id="KW-0812">Transmembrane</keyword>
<evidence type="ECO:0000256" key="3">
    <source>
        <dbReference type="SAM" id="Phobius"/>
    </source>
</evidence>
<organism evidence="6 7">
    <name type="scientific">Brachybacterium tyrofermentans</name>
    <dbReference type="NCBI Taxonomy" id="47848"/>
    <lineage>
        <taxon>Bacteria</taxon>
        <taxon>Bacillati</taxon>
        <taxon>Actinomycetota</taxon>
        <taxon>Actinomycetes</taxon>
        <taxon>Micrococcales</taxon>
        <taxon>Dermabacteraceae</taxon>
        <taxon>Brachybacterium</taxon>
    </lineage>
</organism>
<keyword evidence="1" id="KW-0378">Hydrolase</keyword>
<comment type="catalytic activity">
    <reaction evidence="1">
        <text>Hydrolysis of proteins in presence of ATP.</text>
        <dbReference type="EC" id="3.4.21.53"/>
    </reaction>
</comment>
<evidence type="ECO:0000256" key="1">
    <source>
        <dbReference type="PROSITE-ProRule" id="PRU01122"/>
    </source>
</evidence>
<protein>
    <recommendedName>
        <fullName evidence="1">endopeptidase La</fullName>
        <ecNumber evidence="1">3.4.21.53</ecNumber>
    </recommendedName>
</protein>
<reference evidence="7" key="1">
    <citation type="journal article" date="2019" name="Int. J. Syst. Evol. Microbiol.">
        <title>The Global Catalogue of Microorganisms (GCM) 10K type strain sequencing project: providing services to taxonomists for standard genome sequencing and annotation.</title>
        <authorList>
            <consortium name="The Broad Institute Genomics Platform"/>
            <consortium name="The Broad Institute Genome Sequencing Center for Infectious Disease"/>
            <person name="Wu L."/>
            <person name="Ma J."/>
        </authorList>
    </citation>
    <scope>NUCLEOTIDE SEQUENCE [LARGE SCALE GENOMIC DNA]</scope>
    <source>
        <strain evidence="7">CGMCC 1.16455</strain>
    </source>
</reference>
<keyword evidence="7" id="KW-1185">Reference proteome</keyword>
<dbReference type="InterPro" id="IPR014721">
    <property type="entry name" value="Ribsml_uS5_D2-typ_fold_subgr"/>
</dbReference>
<dbReference type="PROSITE" id="PS51786">
    <property type="entry name" value="LON_PROTEOLYTIC"/>
    <property type="match status" value="1"/>
</dbReference>
<feature type="domain" description="Lon proteolytic" evidence="5">
    <location>
        <begin position="259"/>
        <end position="359"/>
    </location>
</feature>
<dbReference type="SUPFAM" id="SSF50156">
    <property type="entry name" value="PDZ domain-like"/>
    <property type="match status" value="1"/>
</dbReference>
<dbReference type="RefSeq" id="WP_343925604.1">
    <property type="nucleotide sequence ID" value="NZ_BAAAIR010000046.1"/>
</dbReference>
<feature type="active site" evidence="1">
    <location>
        <position position="311"/>
    </location>
</feature>
<dbReference type="SUPFAM" id="SSF54211">
    <property type="entry name" value="Ribosomal protein S5 domain 2-like"/>
    <property type="match status" value="1"/>
</dbReference>
<keyword evidence="1" id="KW-0720">Serine protease</keyword>
<dbReference type="Pfam" id="PF05362">
    <property type="entry name" value="Lon_C"/>
    <property type="match status" value="1"/>
</dbReference>
<keyword evidence="3" id="KW-1133">Transmembrane helix</keyword>
<evidence type="ECO:0000259" key="5">
    <source>
        <dbReference type="PROSITE" id="PS51786"/>
    </source>
</evidence>
<gene>
    <name evidence="6" type="ORF">ACFPK8_04170</name>
</gene>
<dbReference type="EC" id="3.4.21.53" evidence="1"/>
<sequence>MIDDQSRPSRTRRARALLSRQVEDAQLARPVAALISMVLLCLMILGASLMPVPYVIEQPGPAIDVLGSYDDEQIIVIDGAETYPTEGELMMTTVSVDGGPGFRVTPVEVVAAWFDPTKSVLPREAVFPEGQTREQTVLTNSVAMGSSQQGAVAVALEELDIDFDPVIMIGGVEQDAPADGTLEAGDVIVSVDGRSATDVAGYQELVLGTPKGEPVPMTVRRDGEELDLEVPAEMVDGAPKMGVVLTSGYDFPIDVEIAVGDIGGPSAGMMFSLSVYDELTPGALTGDHQIAGTGTIAADGTVGGIGGIRQKMVGAHDSEADYFLAPAANCDEVVGYEPDGLDVVAVSDFDGALKATETIAETGSTDGLPTCDDVAKTSQNED</sequence>
<name>A0ABW0FCR8_9MICO</name>
<proteinExistence type="inferred from homology"/>
<dbReference type="EMBL" id="JBHSLN010000012">
    <property type="protein sequence ID" value="MFC5296696.1"/>
    <property type="molecule type" value="Genomic_DNA"/>
</dbReference>
<dbReference type="InterPro" id="IPR001478">
    <property type="entry name" value="PDZ"/>
</dbReference>
<keyword evidence="1" id="KW-0645">Protease</keyword>
<feature type="region of interest" description="Disordered" evidence="2">
    <location>
        <begin position="362"/>
        <end position="382"/>
    </location>
</feature>
<dbReference type="GeneID" id="303298574"/>
<evidence type="ECO:0000313" key="6">
    <source>
        <dbReference type="EMBL" id="MFC5296696.1"/>
    </source>
</evidence>
<keyword evidence="3" id="KW-0472">Membrane</keyword>
<evidence type="ECO:0000259" key="4">
    <source>
        <dbReference type="PROSITE" id="PS50106"/>
    </source>
</evidence>
<feature type="domain" description="PDZ" evidence="4">
    <location>
        <begin position="141"/>
        <end position="223"/>
    </location>
</feature>
<dbReference type="PROSITE" id="PS50106">
    <property type="entry name" value="PDZ"/>
    <property type="match status" value="1"/>
</dbReference>
<dbReference type="SMART" id="SM00228">
    <property type="entry name" value="PDZ"/>
    <property type="match status" value="1"/>
</dbReference>
<comment type="similarity">
    <text evidence="1">Belongs to the peptidase S16 family.</text>
</comment>
<dbReference type="PANTHER" id="PTHR10046">
    <property type="entry name" value="ATP DEPENDENT LON PROTEASE FAMILY MEMBER"/>
    <property type="match status" value="1"/>
</dbReference>
<feature type="active site" evidence="1">
    <location>
        <position position="266"/>
    </location>
</feature>
<evidence type="ECO:0000256" key="2">
    <source>
        <dbReference type="SAM" id="MobiDB-lite"/>
    </source>
</evidence>
<dbReference type="Gene3D" id="3.30.230.10">
    <property type="match status" value="1"/>
</dbReference>
<comment type="caution">
    <text evidence="6">The sequence shown here is derived from an EMBL/GenBank/DDBJ whole genome shotgun (WGS) entry which is preliminary data.</text>
</comment>
<dbReference type="Pfam" id="PF13180">
    <property type="entry name" value="PDZ_2"/>
    <property type="match status" value="1"/>
</dbReference>
<dbReference type="Proteomes" id="UP001595937">
    <property type="component" value="Unassembled WGS sequence"/>
</dbReference>
<dbReference type="InterPro" id="IPR008269">
    <property type="entry name" value="Lon_proteolytic"/>
</dbReference>
<dbReference type="InterPro" id="IPR020568">
    <property type="entry name" value="Ribosomal_Su5_D2-typ_SF"/>
</dbReference>
<dbReference type="Gene3D" id="2.30.42.10">
    <property type="match status" value="1"/>
</dbReference>
<dbReference type="InterPro" id="IPR027065">
    <property type="entry name" value="Lon_Prtase"/>
</dbReference>
<dbReference type="InterPro" id="IPR036034">
    <property type="entry name" value="PDZ_sf"/>
</dbReference>
<evidence type="ECO:0000313" key="7">
    <source>
        <dbReference type="Proteomes" id="UP001595937"/>
    </source>
</evidence>
<accession>A0ABW0FCR8</accession>